<feature type="signal peptide" evidence="1">
    <location>
        <begin position="1"/>
        <end position="22"/>
    </location>
</feature>
<evidence type="ECO:0000256" key="1">
    <source>
        <dbReference type="SAM" id="SignalP"/>
    </source>
</evidence>
<dbReference type="Proteomes" id="UP001567537">
    <property type="component" value="Unassembled WGS sequence"/>
</dbReference>
<keyword evidence="3" id="KW-1185">Reference proteome</keyword>
<reference evidence="2 3" key="1">
    <citation type="journal article" date="2021" name="Res Sq">
        <title>Streptomyces Pimoensis sp. nov., Isolated From the Taklimakan Desert in Xinjiang, China.</title>
        <authorList>
            <person name="Zhang P."/>
            <person name="Luo X."/>
            <person name="Luo X."/>
            <person name="Liu Z."/>
            <person name="Xia Z."/>
            <person name="Wan C."/>
            <person name="zhang L."/>
        </authorList>
    </citation>
    <scope>NUCLEOTIDE SEQUENCE [LARGE SCALE GENOMIC DNA]</scope>
    <source>
        <strain evidence="2 3">TRM75549</strain>
    </source>
</reference>
<feature type="chain" id="PRO_5046397225" description="Secreted protein" evidence="1">
    <location>
        <begin position="23"/>
        <end position="87"/>
    </location>
</feature>
<dbReference type="RefSeq" id="WP_371241071.1">
    <property type="nucleotide sequence ID" value="NZ_JAHWZY010000026.1"/>
</dbReference>
<name>A0ABV4J3J5_9ACTN</name>
<protein>
    <recommendedName>
        <fullName evidence="4">Secreted protein</fullName>
    </recommendedName>
</protein>
<comment type="caution">
    <text evidence="2">The sequence shown here is derived from an EMBL/GenBank/DDBJ whole genome shotgun (WGS) entry which is preliminary data.</text>
</comment>
<gene>
    <name evidence="2" type="ORF">KYY02_23185</name>
</gene>
<evidence type="ECO:0000313" key="2">
    <source>
        <dbReference type="EMBL" id="MEZ3181484.1"/>
    </source>
</evidence>
<evidence type="ECO:0008006" key="4">
    <source>
        <dbReference type="Google" id="ProtNLM"/>
    </source>
</evidence>
<dbReference type="EMBL" id="JAHWZY010000026">
    <property type="protein sequence ID" value="MEZ3181484.1"/>
    <property type="molecule type" value="Genomic_DNA"/>
</dbReference>
<proteinExistence type="predicted"/>
<evidence type="ECO:0000313" key="3">
    <source>
        <dbReference type="Proteomes" id="UP001567537"/>
    </source>
</evidence>
<organism evidence="2 3">
    <name type="scientific">Streptomyces pimonensis</name>
    <dbReference type="NCBI Taxonomy" id="2860288"/>
    <lineage>
        <taxon>Bacteria</taxon>
        <taxon>Bacillati</taxon>
        <taxon>Actinomycetota</taxon>
        <taxon>Actinomycetes</taxon>
        <taxon>Kitasatosporales</taxon>
        <taxon>Streptomycetaceae</taxon>
        <taxon>Streptomyces</taxon>
    </lineage>
</organism>
<keyword evidence="1" id="KW-0732">Signal</keyword>
<sequence length="87" mass="8618">MRKYQKAAVVLAMLGSAGFLGAGVSHAGDKPGIAVATEQSQECTGESNVQQALIGLQDTNVALNLLGVGNPAAGNTAVTCPSSVSFG</sequence>
<accession>A0ABV4J3J5</accession>